<name>W2TVI0_NECAM</name>
<organism evidence="1 2">
    <name type="scientific">Necator americanus</name>
    <name type="common">Human hookworm</name>
    <dbReference type="NCBI Taxonomy" id="51031"/>
    <lineage>
        <taxon>Eukaryota</taxon>
        <taxon>Metazoa</taxon>
        <taxon>Ecdysozoa</taxon>
        <taxon>Nematoda</taxon>
        <taxon>Chromadorea</taxon>
        <taxon>Rhabditida</taxon>
        <taxon>Rhabditina</taxon>
        <taxon>Rhabditomorpha</taxon>
        <taxon>Strongyloidea</taxon>
        <taxon>Ancylostomatidae</taxon>
        <taxon>Bunostominae</taxon>
        <taxon>Necator</taxon>
    </lineage>
</organism>
<dbReference type="Proteomes" id="UP000053676">
    <property type="component" value="Unassembled WGS sequence"/>
</dbReference>
<proteinExistence type="predicted"/>
<gene>
    <name evidence="1" type="ORF">NECAME_06210</name>
</gene>
<sequence>MLRVSYTWSNDIQIGSEENSDESLVAPGFHGECIQKGNSIVVQSLFTEQSFFQKKSWFNADSLVGYRLERFA</sequence>
<evidence type="ECO:0000313" key="2">
    <source>
        <dbReference type="Proteomes" id="UP000053676"/>
    </source>
</evidence>
<protein>
    <submittedName>
        <fullName evidence="1">Uncharacterized protein</fullName>
    </submittedName>
</protein>
<evidence type="ECO:0000313" key="1">
    <source>
        <dbReference type="EMBL" id="ETN85793.1"/>
    </source>
</evidence>
<dbReference type="EMBL" id="KI657667">
    <property type="protein sequence ID" value="ETN85793.1"/>
    <property type="molecule type" value="Genomic_DNA"/>
</dbReference>
<dbReference type="KEGG" id="nai:NECAME_06210"/>
<accession>W2TVI0</accession>
<dbReference type="AlphaFoldDB" id="W2TVI0"/>
<keyword evidence="2" id="KW-1185">Reference proteome</keyword>
<reference evidence="2" key="1">
    <citation type="journal article" date="2014" name="Nat. Genet.">
        <title>Genome of the human hookworm Necator americanus.</title>
        <authorList>
            <person name="Tang Y.T."/>
            <person name="Gao X."/>
            <person name="Rosa B.A."/>
            <person name="Abubucker S."/>
            <person name="Hallsworth-Pepin K."/>
            <person name="Martin J."/>
            <person name="Tyagi R."/>
            <person name="Heizer E."/>
            <person name="Zhang X."/>
            <person name="Bhonagiri-Palsikar V."/>
            <person name="Minx P."/>
            <person name="Warren W.C."/>
            <person name="Wang Q."/>
            <person name="Zhan B."/>
            <person name="Hotez P.J."/>
            <person name="Sternberg P.W."/>
            <person name="Dougall A."/>
            <person name="Gaze S.T."/>
            <person name="Mulvenna J."/>
            <person name="Sotillo J."/>
            <person name="Ranganathan S."/>
            <person name="Rabelo E.M."/>
            <person name="Wilson R.K."/>
            <person name="Felgner P.L."/>
            <person name="Bethony J."/>
            <person name="Hawdon J.M."/>
            <person name="Gasser R.B."/>
            <person name="Loukas A."/>
            <person name="Mitreva M."/>
        </authorList>
    </citation>
    <scope>NUCLEOTIDE SEQUENCE [LARGE SCALE GENOMIC DNA]</scope>
</reference>